<name>A0A1I0WKN2_9PSEU</name>
<keyword evidence="1" id="KW-0547">Nucleotide-binding</keyword>
<dbReference type="GO" id="GO:0005737">
    <property type="term" value="C:cytoplasm"/>
    <property type="evidence" value="ECO:0007669"/>
    <property type="project" value="TreeGrafter"/>
</dbReference>
<dbReference type="Gene3D" id="1.10.10.10">
    <property type="entry name" value="Winged helix-like DNA-binding domain superfamily/Winged helix DNA-binding domain"/>
    <property type="match status" value="1"/>
</dbReference>
<dbReference type="OrthoDB" id="5476461at2"/>
<feature type="compositionally biased region" description="Polar residues" evidence="3">
    <location>
        <begin position="11"/>
        <end position="22"/>
    </location>
</feature>
<dbReference type="SUPFAM" id="SSF48452">
    <property type="entry name" value="TPR-like"/>
    <property type="match status" value="1"/>
</dbReference>
<dbReference type="GO" id="GO:0005524">
    <property type="term" value="F:ATP binding"/>
    <property type="evidence" value="ECO:0007669"/>
    <property type="project" value="UniProtKB-KW"/>
</dbReference>
<dbReference type="Gene3D" id="1.25.40.10">
    <property type="entry name" value="Tetratricopeptide repeat domain"/>
    <property type="match status" value="1"/>
</dbReference>
<protein>
    <submittedName>
        <fullName evidence="5">Predicted ATPase</fullName>
    </submittedName>
</protein>
<dbReference type="InterPro" id="IPR036388">
    <property type="entry name" value="WH-like_DNA-bd_sf"/>
</dbReference>
<dbReference type="PANTHER" id="PTHR16305">
    <property type="entry name" value="TESTICULAR SOLUBLE ADENYLYL CYCLASE"/>
    <property type="match status" value="1"/>
</dbReference>
<sequence>MTRSIQRRESATGTGTTVRTSSPVLVGRSAELRTLVSVASRPGAVVFVEGEAGVGKTRLVTELLERPEMAAQRVLLGHCQPLREPFPYGVVLDALRGLDARHIALSALSPVAGALHPYLPELACVLPERPEPLGDSRAERHRLFRAVRELLDALGPALLVIEDLHWADDGSRQLLRFLMSKPPARLSQLVTYRREDIPGGIALGTAYRPAPGGVSATVDLQPLDADDVRTLTSAILGIHLVSAGFAARLHERTAGIPFVVEETLRALRNPEGAVRASGSAARRLLDNVEVPALLREAMLERLAGLSVPARRVTQAASVLSVPAPAELITTVSGLTPERGRAALAQALHANVLLERADCSYGFRHALAQQAVYRTLPGPDRERLHLRAAEALSLRDPLPLVQLAEHCRKGGARKDWMRYAESAADTAAVAGDAGTATACLRSLLDSPDMAPSDVDRLAGKLSGVAFNGLAQYEVTAALERLLTDPRLSAAVRGEVRLSLGLLLIRQAGGLAAGRFEIAQAIDELQHRPELRAKAMSVLAQPYIGSTPVAEHLRWLDEVDRVVDQTGSGPTSTSLLANSVASRLLLGDPAAWRSAERLPARVATAEEQRFLARAHCNVADSCSWIGYHRSANDYIRSGIRLAADCGAPFVVSTARATQAHVDWLTGSWDGLGERAQRLIDEYHDLLPVTGELSLVLGSLAVAAGEWDRAAGHLEHTGIDDPENAITPVVIAAHAEMIRLQLAKGNLPDASDQADRGLRLLRRKGVWVWAGPLAPCAVEALFRSGRVSEARALVEELESGITGHDAPVADAALLLCQGLLMAEDGRPDRAAELMGEAAEAYGELPAPYLAALATERRMRLLVERGLDDGTEATLARLAATFDTLGAARDAARCRHLLRAGGAGQPSRRGRRGYGDELSPRERDVARLVADGRTNREIADALFLSRRTVEQHVAGILRKLKLSSRTELRTH</sequence>
<dbReference type="GO" id="GO:0006355">
    <property type="term" value="P:regulation of DNA-templated transcription"/>
    <property type="evidence" value="ECO:0007669"/>
    <property type="project" value="InterPro"/>
</dbReference>
<evidence type="ECO:0000259" key="4">
    <source>
        <dbReference type="PROSITE" id="PS50043"/>
    </source>
</evidence>
<dbReference type="InterPro" id="IPR027417">
    <property type="entry name" value="P-loop_NTPase"/>
</dbReference>
<dbReference type="Pfam" id="PF00196">
    <property type="entry name" value="GerE"/>
    <property type="match status" value="1"/>
</dbReference>
<organism evidence="5 6">
    <name type="scientific">Amycolatopsis marina</name>
    <dbReference type="NCBI Taxonomy" id="490629"/>
    <lineage>
        <taxon>Bacteria</taxon>
        <taxon>Bacillati</taxon>
        <taxon>Actinomycetota</taxon>
        <taxon>Actinomycetes</taxon>
        <taxon>Pseudonocardiales</taxon>
        <taxon>Pseudonocardiaceae</taxon>
        <taxon>Amycolatopsis</taxon>
    </lineage>
</organism>
<feature type="compositionally biased region" description="Basic and acidic residues" evidence="3">
    <location>
        <begin position="1"/>
        <end position="10"/>
    </location>
</feature>
<evidence type="ECO:0000313" key="6">
    <source>
        <dbReference type="Proteomes" id="UP000243799"/>
    </source>
</evidence>
<dbReference type="PROSITE" id="PS50043">
    <property type="entry name" value="HTH_LUXR_2"/>
    <property type="match status" value="1"/>
</dbReference>
<gene>
    <name evidence="5" type="ORF">SAMN05216266_10225</name>
</gene>
<feature type="domain" description="HTH luxR-type" evidence="4">
    <location>
        <begin position="907"/>
        <end position="967"/>
    </location>
</feature>
<dbReference type="PANTHER" id="PTHR16305:SF35">
    <property type="entry name" value="TRANSCRIPTIONAL ACTIVATOR DOMAIN"/>
    <property type="match status" value="1"/>
</dbReference>
<dbReference type="Pfam" id="PF13191">
    <property type="entry name" value="AAA_16"/>
    <property type="match status" value="1"/>
</dbReference>
<dbReference type="CDD" id="cd06170">
    <property type="entry name" value="LuxR_C_like"/>
    <property type="match status" value="1"/>
</dbReference>
<dbReference type="STRING" id="490629.SAMN05216266_10225"/>
<accession>A0A1I0WKN2</accession>
<dbReference type="GO" id="GO:0003677">
    <property type="term" value="F:DNA binding"/>
    <property type="evidence" value="ECO:0007669"/>
    <property type="project" value="InterPro"/>
</dbReference>
<dbReference type="SUPFAM" id="SSF52540">
    <property type="entry name" value="P-loop containing nucleoside triphosphate hydrolases"/>
    <property type="match status" value="1"/>
</dbReference>
<evidence type="ECO:0000256" key="2">
    <source>
        <dbReference type="ARBA" id="ARBA00022840"/>
    </source>
</evidence>
<dbReference type="InterPro" id="IPR011990">
    <property type="entry name" value="TPR-like_helical_dom_sf"/>
</dbReference>
<dbReference type="SUPFAM" id="SSF46894">
    <property type="entry name" value="C-terminal effector domain of the bipartite response regulators"/>
    <property type="match status" value="1"/>
</dbReference>
<dbReference type="Proteomes" id="UP000243799">
    <property type="component" value="Unassembled WGS sequence"/>
</dbReference>
<reference evidence="6" key="1">
    <citation type="submission" date="2016-10" db="EMBL/GenBank/DDBJ databases">
        <authorList>
            <person name="Varghese N."/>
            <person name="Submissions S."/>
        </authorList>
    </citation>
    <scope>NUCLEOTIDE SEQUENCE [LARGE SCALE GENOMIC DNA]</scope>
    <source>
        <strain evidence="6">CGMCC 4.3568</strain>
    </source>
</reference>
<dbReference type="AlphaFoldDB" id="A0A1I0WKN2"/>
<dbReference type="SMART" id="SM00421">
    <property type="entry name" value="HTH_LUXR"/>
    <property type="match status" value="1"/>
</dbReference>
<evidence type="ECO:0000256" key="1">
    <source>
        <dbReference type="ARBA" id="ARBA00022741"/>
    </source>
</evidence>
<dbReference type="RefSeq" id="WP_091669892.1">
    <property type="nucleotide sequence ID" value="NZ_FOKG01000002.1"/>
</dbReference>
<dbReference type="GO" id="GO:0004016">
    <property type="term" value="F:adenylate cyclase activity"/>
    <property type="evidence" value="ECO:0007669"/>
    <property type="project" value="TreeGrafter"/>
</dbReference>
<keyword evidence="6" id="KW-1185">Reference proteome</keyword>
<dbReference type="InterPro" id="IPR016032">
    <property type="entry name" value="Sig_transdc_resp-reg_C-effctor"/>
</dbReference>
<dbReference type="PRINTS" id="PR00038">
    <property type="entry name" value="HTHLUXR"/>
</dbReference>
<feature type="region of interest" description="Disordered" evidence="3">
    <location>
        <begin position="1"/>
        <end position="22"/>
    </location>
</feature>
<evidence type="ECO:0000256" key="3">
    <source>
        <dbReference type="SAM" id="MobiDB-lite"/>
    </source>
</evidence>
<dbReference type="InterPro" id="IPR041664">
    <property type="entry name" value="AAA_16"/>
</dbReference>
<dbReference type="EMBL" id="FOKG01000002">
    <property type="protein sequence ID" value="SFA88957.1"/>
    <property type="molecule type" value="Genomic_DNA"/>
</dbReference>
<evidence type="ECO:0000313" key="5">
    <source>
        <dbReference type="EMBL" id="SFA88957.1"/>
    </source>
</evidence>
<proteinExistence type="predicted"/>
<dbReference type="InterPro" id="IPR000792">
    <property type="entry name" value="Tscrpt_reg_LuxR_C"/>
</dbReference>
<keyword evidence="2" id="KW-0067">ATP-binding</keyword>